<dbReference type="GO" id="GO:0004622">
    <property type="term" value="F:phosphatidylcholine lysophospholipase activity"/>
    <property type="evidence" value="ECO:0007669"/>
    <property type="project" value="TreeGrafter"/>
</dbReference>
<feature type="signal peptide" evidence="1">
    <location>
        <begin position="1"/>
        <end position="22"/>
    </location>
</feature>
<organism evidence="2 3">
    <name type="scientific">Pedobacter caeni</name>
    <dbReference type="NCBI Taxonomy" id="288992"/>
    <lineage>
        <taxon>Bacteria</taxon>
        <taxon>Pseudomonadati</taxon>
        <taxon>Bacteroidota</taxon>
        <taxon>Sphingobacteriia</taxon>
        <taxon>Sphingobacteriales</taxon>
        <taxon>Sphingobacteriaceae</taxon>
        <taxon>Pedobacter</taxon>
    </lineage>
</organism>
<dbReference type="OrthoDB" id="9796689at2"/>
<dbReference type="CDD" id="cd00229">
    <property type="entry name" value="SGNH_hydrolase"/>
    <property type="match status" value="1"/>
</dbReference>
<reference evidence="3" key="1">
    <citation type="submission" date="2016-11" db="EMBL/GenBank/DDBJ databases">
        <authorList>
            <person name="Varghese N."/>
            <person name="Submissions S."/>
        </authorList>
    </citation>
    <scope>NUCLEOTIDE SEQUENCE [LARGE SCALE GENOMIC DNA]</scope>
    <source>
        <strain evidence="3">DSM 16990</strain>
    </source>
</reference>
<protein>
    <submittedName>
        <fullName evidence="2">Lysophospholipase L1</fullName>
    </submittedName>
</protein>
<dbReference type="PANTHER" id="PTHR30383">
    <property type="entry name" value="THIOESTERASE 1/PROTEASE 1/LYSOPHOSPHOLIPASE L1"/>
    <property type="match status" value="1"/>
</dbReference>
<keyword evidence="1" id="KW-0732">Signal</keyword>
<keyword evidence="3" id="KW-1185">Reference proteome</keyword>
<sequence length="492" mass="54539">MRKHFQFSCLVFIILGYACSGAAQSVPQKDQERDRLIAASQAGAMPLFFDIAALNGPEVLPGDFKNGNEFLLRGGLPNFFDKLKHKKSGNIGYLGGSITRAGNMYRVQSAKYIQSMFPGSKLQGINAGVSGTGTDLGACRLYDQLLKYHPDLVFVEFAVNQAFPDGMEGIIRQIIKYDPTIDICILYTIYEGQAKYYAEGKVPPNIAALERIAAHYNLPSIHMGLQAGILEAEGKLLWKAGQVLSQERSQVPGQKHNPTLSPGQLIFSQDGVHPSEAGGSLYAGAIARAMEKMKENDQPKAHVMPAGLIADHWEDATMYAPKEIATFSREWSSVDPNEIDQFRQFSGWFPYVMKADQPGASFTFKFQGEMFGFFDIGGPESGQLIVELDGKKVKLNPGRFPHMGKAVPEGEAEVAVLNRFNSFCNNRYRGQYHIIEVEPGTHEVRLSISPVIPDKRKILGEKQLDDITQHPEKYNRTAAYIGKILLRGKMIR</sequence>
<dbReference type="PANTHER" id="PTHR30383:SF28">
    <property type="entry name" value="LIPASE_ACYLHYDROLASE"/>
    <property type="match status" value="1"/>
</dbReference>
<dbReference type="PROSITE" id="PS51257">
    <property type="entry name" value="PROKAR_LIPOPROTEIN"/>
    <property type="match status" value="1"/>
</dbReference>
<proteinExistence type="predicted"/>
<gene>
    <name evidence="2" type="ORF">SAMN04488522_102258</name>
</gene>
<dbReference type="STRING" id="288992.SAMN04488522_102258"/>
<accession>A0A1M4ZC77</accession>
<dbReference type="EMBL" id="FQUQ01000002">
    <property type="protein sequence ID" value="SHF15216.1"/>
    <property type="molecule type" value="Genomic_DNA"/>
</dbReference>
<evidence type="ECO:0000313" key="3">
    <source>
        <dbReference type="Proteomes" id="UP000184287"/>
    </source>
</evidence>
<dbReference type="Gene3D" id="3.40.50.1110">
    <property type="entry name" value="SGNH hydrolase"/>
    <property type="match status" value="1"/>
</dbReference>
<dbReference type="SUPFAM" id="SSF52266">
    <property type="entry name" value="SGNH hydrolase"/>
    <property type="match status" value="1"/>
</dbReference>
<evidence type="ECO:0000256" key="1">
    <source>
        <dbReference type="SAM" id="SignalP"/>
    </source>
</evidence>
<feature type="chain" id="PRO_5012454515" evidence="1">
    <location>
        <begin position="23"/>
        <end position="492"/>
    </location>
</feature>
<name>A0A1M4ZC77_9SPHI</name>
<dbReference type="InterPro" id="IPR051532">
    <property type="entry name" value="Ester_Hydrolysis_Enzymes"/>
</dbReference>
<dbReference type="RefSeq" id="WP_073230039.1">
    <property type="nucleotide sequence ID" value="NZ_FQUQ01000002.1"/>
</dbReference>
<evidence type="ECO:0000313" key="2">
    <source>
        <dbReference type="EMBL" id="SHF15216.1"/>
    </source>
</evidence>
<dbReference type="AlphaFoldDB" id="A0A1M4ZC77"/>
<dbReference type="Proteomes" id="UP000184287">
    <property type="component" value="Unassembled WGS sequence"/>
</dbReference>
<dbReference type="InterPro" id="IPR036514">
    <property type="entry name" value="SGNH_hydro_sf"/>
</dbReference>